<evidence type="ECO:0000256" key="2">
    <source>
        <dbReference type="ARBA" id="ARBA00022692"/>
    </source>
</evidence>
<evidence type="ECO:0000313" key="8">
    <source>
        <dbReference type="Proteomes" id="UP001228403"/>
    </source>
</evidence>
<feature type="transmembrane region" description="Helical" evidence="5">
    <location>
        <begin position="198"/>
        <end position="216"/>
    </location>
</feature>
<comment type="caution">
    <text evidence="7">The sequence shown here is derived from an EMBL/GenBank/DDBJ whole genome shotgun (WGS) entry which is preliminary data.</text>
</comment>
<proteinExistence type="predicted"/>
<accession>A0ABT7U539</accession>
<dbReference type="CDD" id="cd07042">
    <property type="entry name" value="STAS_SulP_like_sulfate_transporter"/>
    <property type="match status" value="1"/>
</dbReference>
<feature type="transmembrane region" description="Helical" evidence="5">
    <location>
        <begin position="26"/>
        <end position="49"/>
    </location>
</feature>
<organism evidence="7 8">
    <name type="scientific">Bacteroides eggerthii</name>
    <dbReference type="NCBI Taxonomy" id="28111"/>
    <lineage>
        <taxon>Bacteria</taxon>
        <taxon>Pseudomonadati</taxon>
        <taxon>Bacteroidota</taxon>
        <taxon>Bacteroidia</taxon>
        <taxon>Bacteroidales</taxon>
        <taxon>Bacteroidaceae</taxon>
        <taxon>Bacteroides</taxon>
    </lineage>
</organism>
<evidence type="ECO:0000256" key="4">
    <source>
        <dbReference type="ARBA" id="ARBA00023136"/>
    </source>
</evidence>
<keyword evidence="2 5" id="KW-0812">Transmembrane</keyword>
<keyword evidence="8" id="KW-1185">Reference proteome</keyword>
<evidence type="ECO:0000259" key="6">
    <source>
        <dbReference type="PROSITE" id="PS50801"/>
    </source>
</evidence>
<gene>
    <name evidence="7" type="primary">sulP</name>
    <name evidence="7" type="ORF">QUW02_03320</name>
</gene>
<feature type="transmembrane region" description="Helical" evidence="5">
    <location>
        <begin position="98"/>
        <end position="117"/>
    </location>
</feature>
<keyword evidence="3 5" id="KW-1133">Transmembrane helix</keyword>
<dbReference type="InterPro" id="IPR001902">
    <property type="entry name" value="SLC26A/SulP_fam"/>
</dbReference>
<protein>
    <submittedName>
        <fullName evidence="7">Sulfate permease</fullName>
    </submittedName>
</protein>
<dbReference type="Pfam" id="PF00916">
    <property type="entry name" value="Sulfate_transp"/>
    <property type="match status" value="1"/>
</dbReference>
<evidence type="ECO:0000256" key="5">
    <source>
        <dbReference type="SAM" id="Phobius"/>
    </source>
</evidence>
<feature type="transmembrane region" description="Helical" evidence="5">
    <location>
        <begin position="123"/>
        <end position="141"/>
    </location>
</feature>
<feature type="transmembrane region" description="Helical" evidence="5">
    <location>
        <begin position="174"/>
        <end position="192"/>
    </location>
</feature>
<dbReference type="SUPFAM" id="SSF52091">
    <property type="entry name" value="SpoIIaa-like"/>
    <property type="match status" value="1"/>
</dbReference>
<sequence length="564" mass="61330">MKSFTFSPQIISDLKNYSKEKFAADLMAGVIVGIVALPLAIAFGIASGVSPETGIITAIIAGLAISLFGGSSVQIGGPTGAFIVIIYNIIQQYGESGLLTATILAGIILLVLGFFRLGTIIKYIPYPIIVGFTSGIAVTIFTTQIKDLFGLTLTENPADFIEKWIVYIQSFDTINYWSALVGIVSIVIIAVFPKISRVIPGSLVAIVLMTVGVYLLKTYAGITGIETIGDRFTIEGKLPSLAMPSLEWETIKSLMQPAITIAVLGAIESLLSATVADGVIGSKHNSNQELIGQGIANVLSPLFGGIPATGAIARTMTNINNGGKTPVAGVIHAIMLLLIFVFLMPLAQYIPMSCLAGVLVVVSYNMSGWRTFRELLKNPKSDVSVLLITFLLTVIFDLTIAIEFGLVLACLLFIKRVMSVVEISSIRDEIIHSEDMTISGKEEHLTIPKDVEAYEINGPYFFGIANKFEEVMLLTKDRPKIRIIRMRKVPFIDSTGIHNLTNLCEMSRKENIQIILSGVNEEVYKALKKSGFTENLKEENICKNIHEAIKRAEVLLESYKNQKV</sequence>
<dbReference type="PROSITE" id="PS50801">
    <property type="entry name" value="STAS"/>
    <property type="match status" value="1"/>
</dbReference>
<name>A0ABT7U539_9BACE</name>
<reference evidence="8" key="1">
    <citation type="submission" date="2023-07" db="EMBL/GenBank/DDBJ databases">
        <title>Identification and characterization of horizontal gene transfer across gut microbiota members of farm animals based on homology search.</title>
        <authorList>
            <person name="Schwarzerova J."/>
            <person name="Nykrynova M."/>
            <person name="Jureckova K."/>
            <person name="Cejkova D."/>
            <person name="Rychlik I."/>
        </authorList>
    </citation>
    <scope>NUCLEOTIDE SEQUENCE [LARGE SCALE GENOMIC DNA]</scope>
    <source>
        <strain evidence="8">ET4</strain>
    </source>
</reference>
<feature type="domain" description="STAS" evidence="6">
    <location>
        <begin position="441"/>
        <end position="552"/>
    </location>
</feature>
<dbReference type="InterPro" id="IPR036513">
    <property type="entry name" value="STAS_dom_sf"/>
</dbReference>
<comment type="subcellular location">
    <subcellularLocation>
        <location evidence="1">Membrane</location>
        <topology evidence="1">Multi-pass membrane protein</topology>
    </subcellularLocation>
</comment>
<feature type="transmembrane region" description="Helical" evidence="5">
    <location>
        <begin position="55"/>
        <end position="86"/>
    </location>
</feature>
<feature type="transmembrane region" description="Helical" evidence="5">
    <location>
        <begin position="325"/>
        <end position="343"/>
    </location>
</feature>
<keyword evidence="4 5" id="KW-0472">Membrane</keyword>
<dbReference type="Pfam" id="PF01740">
    <property type="entry name" value="STAS"/>
    <property type="match status" value="1"/>
</dbReference>
<feature type="transmembrane region" description="Helical" evidence="5">
    <location>
        <begin position="386"/>
        <end position="414"/>
    </location>
</feature>
<dbReference type="Gene3D" id="3.30.750.24">
    <property type="entry name" value="STAS domain"/>
    <property type="match status" value="1"/>
</dbReference>
<dbReference type="EMBL" id="JAUDCF010000004">
    <property type="protein sequence ID" value="MDM8144966.1"/>
    <property type="molecule type" value="Genomic_DNA"/>
</dbReference>
<dbReference type="NCBIfam" id="TIGR00815">
    <property type="entry name" value="sulP"/>
    <property type="match status" value="1"/>
</dbReference>
<dbReference type="Proteomes" id="UP001228403">
    <property type="component" value="Unassembled WGS sequence"/>
</dbReference>
<evidence type="ECO:0000256" key="1">
    <source>
        <dbReference type="ARBA" id="ARBA00004141"/>
    </source>
</evidence>
<dbReference type="PANTHER" id="PTHR11814">
    <property type="entry name" value="SULFATE TRANSPORTER"/>
    <property type="match status" value="1"/>
</dbReference>
<dbReference type="InterPro" id="IPR002645">
    <property type="entry name" value="STAS_dom"/>
</dbReference>
<evidence type="ECO:0000256" key="3">
    <source>
        <dbReference type="ARBA" id="ARBA00022989"/>
    </source>
</evidence>
<dbReference type="InterPro" id="IPR011547">
    <property type="entry name" value="SLC26A/SulP_dom"/>
</dbReference>
<evidence type="ECO:0000313" key="7">
    <source>
        <dbReference type="EMBL" id="MDM8144966.1"/>
    </source>
</evidence>